<dbReference type="Proteomes" id="UP000887565">
    <property type="component" value="Unplaced"/>
</dbReference>
<dbReference type="PANTHER" id="PTHR14340">
    <property type="entry name" value="MICROFIBRIL-ASSOCIATED GLYCOPROTEIN 3"/>
    <property type="match status" value="1"/>
</dbReference>
<dbReference type="PROSITE" id="PS50835">
    <property type="entry name" value="IG_LIKE"/>
    <property type="match status" value="1"/>
</dbReference>
<dbReference type="PANTHER" id="PTHR14340:SF9">
    <property type="entry name" value="FIBRONECTIN TYPE-III DOMAIN-CONTAINING PROTEIN"/>
    <property type="match status" value="1"/>
</dbReference>
<evidence type="ECO:0000313" key="5">
    <source>
        <dbReference type="Proteomes" id="UP000887565"/>
    </source>
</evidence>
<dbReference type="InterPro" id="IPR003599">
    <property type="entry name" value="Ig_sub"/>
</dbReference>
<proteinExistence type="predicted"/>
<dbReference type="InterPro" id="IPR007110">
    <property type="entry name" value="Ig-like_dom"/>
</dbReference>
<dbReference type="SMART" id="SM00409">
    <property type="entry name" value="IG"/>
    <property type="match status" value="2"/>
</dbReference>
<dbReference type="FunFam" id="2.60.40.10:FF:000051">
    <property type="entry name" value="Uncharacterized protein, isoform J"/>
    <property type="match status" value="1"/>
</dbReference>
<dbReference type="PRINTS" id="PR00014">
    <property type="entry name" value="FNTYPEIII"/>
</dbReference>
<accession>A0A915KHC4</accession>
<feature type="domain" description="Fibronectin type-III" evidence="4">
    <location>
        <begin position="298"/>
        <end position="393"/>
    </location>
</feature>
<keyword evidence="5" id="KW-1185">Reference proteome</keyword>
<dbReference type="Gene3D" id="2.60.40.10">
    <property type="entry name" value="Immunoglobulins"/>
    <property type="match status" value="5"/>
</dbReference>
<dbReference type="OMA" id="KENDEYQ"/>
<dbReference type="FunFam" id="2.60.40.10:FF:000567">
    <property type="entry name" value="Uncharacterized protein, isoform G"/>
    <property type="match status" value="1"/>
</dbReference>
<dbReference type="Pfam" id="PF07679">
    <property type="entry name" value="I-set"/>
    <property type="match status" value="2"/>
</dbReference>
<evidence type="ECO:0000259" key="3">
    <source>
        <dbReference type="PROSITE" id="PS50835"/>
    </source>
</evidence>
<dbReference type="SMART" id="SM00060">
    <property type="entry name" value="FN3"/>
    <property type="match status" value="3"/>
</dbReference>
<dbReference type="InterPro" id="IPR036179">
    <property type="entry name" value="Ig-like_dom_sf"/>
</dbReference>
<dbReference type="InterPro" id="IPR013098">
    <property type="entry name" value="Ig_I-set"/>
</dbReference>
<organism evidence="5 6">
    <name type="scientific">Romanomermis culicivorax</name>
    <name type="common">Nematode worm</name>
    <dbReference type="NCBI Taxonomy" id="13658"/>
    <lineage>
        <taxon>Eukaryota</taxon>
        <taxon>Metazoa</taxon>
        <taxon>Ecdysozoa</taxon>
        <taxon>Nematoda</taxon>
        <taxon>Enoplea</taxon>
        <taxon>Dorylaimia</taxon>
        <taxon>Mermithida</taxon>
        <taxon>Mermithoidea</taxon>
        <taxon>Mermithidae</taxon>
        <taxon>Romanomermis</taxon>
    </lineage>
</organism>
<evidence type="ECO:0000256" key="2">
    <source>
        <dbReference type="ARBA" id="ARBA00023319"/>
    </source>
</evidence>
<reference evidence="6" key="1">
    <citation type="submission" date="2022-11" db="UniProtKB">
        <authorList>
            <consortium name="WormBaseParasite"/>
        </authorList>
    </citation>
    <scope>IDENTIFICATION</scope>
</reference>
<dbReference type="CDD" id="cd00063">
    <property type="entry name" value="FN3"/>
    <property type="match status" value="3"/>
</dbReference>
<sequence>EPGKPGRPQVVDWDKDRIDLQWTPPANDGGAPITGYVVERKDPTTKEWVKVMETKEPKASIKNLKEGHEYQFRVKAVNKAGPGHPSDPSDKQIAKSRYVPPWLDLKGVDHLIVKAGKPAKFDVKIGGEPAPDVFWSKSGQLIKPSEKITIDTKKTEKSVLTILTTVRGDCGKYTIKVKNNLGEKEAVIELTVLDRPTAPKGPLLVEDVYEDNCVLEWQPPDDLGGEDLDFYEVEKMDTSTGRWMPAGKTKDTKFKVDGLKKGQSYQFRVKAVNKEGTSDPLITEKATVAKNPYDEPGKAGQPDVVDWDKDRVELEWKAPESDGGSPITGYIVEKKARRDKNWSKALEIHEPVNRTTVKGLKENDEYQFRIRAVNIAGPGEPSDPSKKVICKPRNCKFFGIVTYMKPYIERDYMKPITIKVGQNVEFDVPVRGEPPPEKVWSFKGTDIVSSDRVKVTQEDYKIHIILRSATRQDAGKYTLTATNASGKDVADTDVLVLDSQT</sequence>
<dbReference type="SUPFAM" id="SSF48726">
    <property type="entry name" value="Immunoglobulin"/>
    <property type="match status" value="2"/>
</dbReference>
<dbReference type="FunFam" id="2.60.40.10:FF:000056">
    <property type="entry name" value="twitchin isoform X4"/>
    <property type="match status" value="2"/>
</dbReference>
<name>A0A915KHC4_ROMCU</name>
<feature type="domain" description="Ig-like" evidence="3">
    <location>
        <begin position="100"/>
        <end position="191"/>
    </location>
</feature>
<keyword evidence="2" id="KW-0393">Immunoglobulin domain</keyword>
<feature type="domain" description="Fibronectin type-III" evidence="4">
    <location>
        <begin position="4"/>
        <end position="96"/>
    </location>
</feature>
<dbReference type="InterPro" id="IPR013783">
    <property type="entry name" value="Ig-like_fold"/>
</dbReference>
<dbReference type="InterPro" id="IPR003598">
    <property type="entry name" value="Ig_sub2"/>
</dbReference>
<keyword evidence="1" id="KW-0677">Repeat</keyword>
<dbReference type="PROSITE" id="PS50853">
    <property type="entry name" value="FN3"/>
    <property type="match status" value="3"/>
</dbReference>
<dbReference type="GO" id="GO:0030017">
    <property type="term" value="C:sarcomere"/>
    <property type="evidence" value="ECO:0007669"/>
    <property type="project" value="UniProtKB-ARBA"/>
</dbReference>
<evidence type="ECO:0000256" key="1">
    <source>
        <dbReference type="ARBA" id="ARBA00022737"/>
    </source>
</evidence>
<evidence type="ECO:0000259" key="4">
    <source>
        <dbReference type="PROSITE" id="PS50853"/>
    </source>
</evidence>
<evidence type="ECO:0000313" key="6">
    <source>
        <dbReference type="WBParaSite" id="nRc.2.0.1.t38132-RA"/>
    </source>
</evidence>
<dbReference type="Pfam" id="PF00041">
    <property type="entry name" value="fn3"/>
    <property type="match status" value="3"/>
</dbReference>
<dbReference type="AlphaFoldDB" id="A0A915KHC4"/>
<dbReference type="WBParaSite" id="nRc.2.0.1.t38132-RA">
    <property type="protein sequence ID" value="nRc.2.0.1.t38132-RA"/>
    <property type="gene ID" value="nRc.2.0.1.g38132"/>
</dbReference>
<dbReference type="FunFam" id="2.60.40.10:FF:000160">
    <property type="entry name" value="Titin a"/>
    <property type="match status" value="1"/>
</dbReference>
<protein>
    <submittedName>
        <fullName evidence="6">Titin</fullName>
    </submittedName>
</protein>
<dbReference type="SUPFAM" id="SSF49265">
    <property type="entry name" value="Fibronectin type III"/>
    <property type="match status" value="2"/>
</dbReference>
<dbReference type="InterPro" id="IPR036116">
    <property type="entry name" value="FN3_sf"/>
</dbReference>
<feature type="domain" description="Fibronectin type-III" evidence="4">
    <location>
        <begin position="198"/>
        <end position="292"/>
    </location>
</feature>
<dbReference type="SMART" id="SM00408">
    <property type="entry name" value="IGc2"/>
    <property type="match status" value="2"/>
</dbReference>
<dbReference type="InterPro" id="IPR003961">
    <property type="entry name" value="FN3_dom"/>
</dbReference>